<keyword evidence="2" id="KW-1185">Reference proteome</keyword>
<proteinExistence type="predicted"/>
<sequence length="167" mass="19453">EVDENDDVNYIDLSDIDDPIIQDRINRQIYRLIMNQETEKIKLMELKEIEKLEIMEKKEAEKLTIIERKEELINELKRAKETIKKYESLKNVCNIRGGLEFVRSQTVTFPEPADKPLIGLSKDKAFVSFLQKICKHNNIRFDDVQTCVGGEFPYEIIPMATMSSVGK</sequence>
<comment type="caution">
    <text evidence="1">The sequence shown here is derived from an EMBL/GenBank/DDBJ whole genome shotgun (WGS) entry which is preliminary data.</text>
</comment>
<dbReference type="Proteomes" id="UP000789920">
    <property type="component" value="Unassembled WGS sequence"/>
</dbReference>
<accession>A0ACA9PSA7</accession>
<name>A0ACA9PSA7_9GLOM</name>
<protein>
    <submittedName>
        <fullName evidence="1">32628_t:CDS:1</fullName>
    </submittedName>
</protein>
<organism evidence="1 2">
    <name type="scientific">Racocetra persica</name>
    <dbReference type="NCBI Taxonomy" id="160502"/>
    <lineage>
        <taxon>Eukaryota</taxon>
        <taxon>Fungi</taxon>
        <taxon>Fungi incertae sedis</taxon>
        <taxon>Mucoromycota</taxon>
        <taxon>Glomeromycotina</taxon>
        <taxon>Glomeromycetes</taxon>
        <taxon>Diversisporales</taxon>
        <taxon>Gigasporaceae</taxon>
        <taxon>Racocetra</taxon>
    </lineage>
</organism>
<dbReference type="EMBL" id="CAJVQC010022611">
    <property type="protein sequence ID" value="CAG8718855.1"/>
    <property type="molecule type" value="Genomic_DNA"/>
</dbReference>
<evidence type="ECO:0000313" key="1">
    <source>
        <dbReference type="EMBL" id="CAG8718855.1"/>
    </source>
</evidence>
<feature type="non-terminal residue" evidence="1">
    <location>
        <position position="1"/>
    </location>
</feature>
<evidence type="ECO:0000313" key="2">
    <source>
        <dbReference type="Proteomes" id="UP000789920"/>
    </source>
</evidence>
<gene>
    <name evidence="1" type="ORF">RPERSI_LOCUS11120</name>
</gene>
<reference evidence="1" key="1">
    <citation type="submission" date="2021-06" db="EMBL/GenBank/DDBJ databases">
        <authorList>
            <person name="Kallberg Y."/>
            <person name="Tangrot J."/>
            <person name="Rosling A."/>
        </authorList>
    </citation>
    <scope>NUCLEOTIDE SEQUENCE</scope>
    <source>
        <strain evidence="1">MA461A</strain>
    </source>
</reference>